<dbReference type="InterPro" id="IPR025977">
    <property type="entry name" value="Cnd3_C"/>
</dbReference>
<dbReference type="AlphaFoldDB" id="A0ABD0J9F2"/>
<evidence type="ECO:0000256" key="4">
    <source>
        <dbReference type="ARBA" id="ARBA00022618"/>
    </source>
</evidence>
<evidence type="ECO:0000259" key="10">
    <source>
        <dbReference type="PROSITE" id="PS50151"/>
    </source>
</evidence>
<dbReference type="PROSITE" id="PS50151">
    <property type="entry name" value="UVR"/>
    <property type="match status" value="1"/>
</dbReference>
<evidence type="ECO:0000256" key="2">
    <source>
        <dbReference type="ARBA" id="ARBA00006533"/>
    </source>
</evidence>
<dbReference type="InterPro" id="IPR011989">
    <property type="entry name" value="ARM-like"/>
</dbReference>
<comment type="similarity">
    <text evidence="2">Belongs to the CND3 (condensin subunit 3) family.</text>
</comment>
<gene>
    <name evidence="11" type="ORF">BaRGS_00037193</name>
</gene>
<dbReference type="InterPro" id="IPR027165">
    <property type="entry name" value="CND3"/>
</dbReference>
<dbReference type="Pfam" id="PF20168">
    <property type="entry name" value="PDS5"/>
    <property type="match status" value="1"/>
</dbReference>
<feature type="compositionally biased region" description="Low complexity" evidence="9">
    <location>
        <begin position="1043"/>
        <end position="1056"/>
    </location>
</feature>
<dbReference type="GO" id="GO:0005694">
    <property type="term" value="C:chromosome"/>
    <property type="evidence" value="ECO:0007669"/>
    <property type="project" value="UniProtKB-SubCell"/>
</dbReference>
<evidence type="ECO:0000313" key="12">
    <source>
        <dbReference type="Proteomes" id="UP001519460"/>
    </source>
</evidence>
<dbReference type="PANTHER" id="PTHR14418">
    <property type="entry name" value="CONDENSIN COMPLEX SUBUNIT 3-RELATED"/>
    <property type="match status" value="1"/>
</dbReference>
<dbReference type="GO" id="GO:0051301">
    <property type="term" value="P:cell division"/>
    <property type="evidence" value="ECO:0007669"/>
    <property type="project" value="UniProtKB-KW"/>
</dbReference>
<evidence type="ECO:0000256" key="7">
    <source>
        <dbReference type="ARBA" id="ARBA00023306"/>
    </source>
</evidence>
<evidence type="ECO:0000256" key="5">
    <source>
        <dbReference type="ARBA" id="ARBA00022776"/>
    </source>
</evidence>
<name>A0ABD0J9F2_9CAEN</name>
<evidence type="ECO:0000256" key="9">
    <source>
        <dbReference type="SAM" id="MobiDB-lite"/>
    </source>
</evidence>
<dbReference type="Pfam" id="PF12719">
    <property type="entry name" value="Cnd3"/>
    <property type="match status" value="1"/>
</dbReference>
<keyword evidence="4" id="KW-0132">Cell division</keyword>
<proteinExistence type="inferred from homology"/>
<sequence length="1068" mass="119106">MTQTVTIKDVLLQCQAGMQCHTKLIKVLKKIYNTMGVEAFWADFQNLLKFPMVVYNREPTVERTIDFVAKFVTSLTAKQTPQTQEQDGEGTGQEDAETNPLLQKLFDFLLENHSAKDRAVRFRVCQLVTKLLSNMGEEAMIDDALYERVFRCMLERLRDKTAVVRVHAVLALVRLQDPTDDDCPIIKAYIFLMTSDPNPEVRKTIVSHIAPCRKTLAAILERTRDVKDTVRQAAFTVIADKVPMKALTIGQRVQLLQEGLHDRTESVKSVCGGKLLQSWLRGFQGNALDLLHSLDVENSTEVCQEMLQQLFADATIADLVTNFNLLDDKLVVSGEKLTCESAMYWQQLCHHIRNAGTDFEEHLDMVMPACLDFCVYLDSVMGQLEGCQDLDRQLELDFIIQQLLHLFDCMDLTDQACRKQTEKLLHKMLLSAHIGYSLVPHVMPCLRSLHASTESVVTYLAETVAEIRQPITTVEKSKSAEERRKIDVQIAKVRVQLNQLREDLEEAVKNQEFQQAAELKESIHGLEMERSSLLEDTQPTVEEVRTEKNDPATVLKCLTIICEMLETLPLQTLSPTLHMLMESQILPGMASEEASVRNLAVKAIGLCCQLKRDIIMQHLPILMQASQVDVECVRTTAVKSLFDLVHIYGLGAFEDGPEGERGKDAENSADSSRDLMESRLEEDDTVAQESEEESSSNAQKGWSKTASNMIAILSSLLDSENGELRSVVAEGLAKLLMSGRVFSSTLLSHLLLLWYNPLAEDDAQLRHTLGTFFPIFAFTDSANQDLFEEAFLPTLRTILNAPATSPLSDINASNVADFLVELTHAQRLVTNQGNTTAVRDNPCHDSIAVKVCNEILSNPDSFQLKVWTRVLNQLWLSPDNQTHLKDLSVLCQQMLEVVKEKQSIKALEKFQKTVTDTLAVLTVDVTPTSADSQGTGEGDITMSQAALDRLQEGGEQIEVSAAGGDISTAAQNRNTTRTNTPSAQGLQAAMPPKSTGRKAREKKADQSKLDSSMFTTPSHREAMEKSDMENVKANLDSLLLDTTKTPSSRTRTPGTKRALHTIQDPALM</sequence>
<dbReference type="Pfam" id="PF02151">
    <property type="entry name" value="UVR"/>
    <property type="match status" value="1"/>
</dbReference>
<protein>
    <recommendedName>
        <fullName evidence="10">UVR domain-containing protein</fullName>
    </recommendedName>
</protein>
<keyword evidence="7" id="KW-0131">Cell cycle</keyword>
<keyword evidence="6" id="KW-0226">DNA condensation</keyword>
<dbReference type="PANTHER" id="PTHR14418:SF5">
    <property type="entry name" value="CONDENSIN COMPLEX SUBUNIT 3"/>
    <property type="match status" value="1"/>
</dbReference>
<keyword evidence="3" id="KW-0158">Chromosome</keyword>
<dbReference type="InterPro" id="IPR001943">
    <property type="entry name" value="UVR_dom"/>
</dbReference>
<feature type="region of interest" description="Disordered" evidence="9">
    <location>
        <begin position="656"/>
        <end position="675"/>
    </location>
</feature>
<dbReference type="GO" id="GO:0030261">
    <property type="term" value="P:chromosome condensation"/>
    <property type="evidence" value="ECO:0007669"/>
    <property type="project" value="UniProtKB-KW"/>
</dbReference>
<feature type="region of interest" description="Disordered" evidence="9">
    <location>
        <begin position="1043"/>
        <end position="1068"/>
    </location>
</feature>
<dbReference type="InterPro" id="IPR016024">
    <property type="entry name" value="ARM-type_fold"/>
</dbReference>
<comment type="caution">
    <text evidence="11">The sequence shown here is derived from an EMBL/GenBank/DDBJ whole genome shotgun (WGS) entry which is preliminary data.</text>
</comment>
<feature type="region of interest" description="Disordered" evidence="9">
    <location>
        <begin position="961"/>
        <end position="1026"/>
    </location>
</feature>
<feature type="coiled-coil region" evidence="8">
    <location>
        <begin position="483"/>
        <end position="536"/>
    </location>
</feature>
<keyword evidence="8" id="KW-0175">Coiled coil</keyword>
<dbReference type="EMBL" id="JACVVK020000549">
    <property type="protein sequence ID" value="KAK7466706.1"/>
    <property type="molecule type" value="Genomic_DNA"/>
</dbReference>
<accession>A0ABD0J9F2</accession>
<evidence type="ECO:0000256" key="1">
    <source>
        <dbReference type="ARBA" id="ARBA00004286"/>
    </source>
</evidence>
<evidence type="ECO:0000256" key="6">
    <source>
        <dbReference type="ARBA" id="ARBA00023067"/>
    </source>
</evidence>
<dbReference type="Proteomes" id="UP001519460">
    <property type="component" value="Unassembled WGS sequence"/>
</dbReference>
<feature type="compositionally biased region" description="Basic and acidic residues" evidence="9">
    <location>
        <begin position="658"/>
        <end position="675"/>
    </location>
</feature>
<comment type="subcellular location">
    <subcellularLocation>
        <location evidence="1">Chromosome</location>
    </subcellularLocation>
</comment>
<evidence type="ECO:0000313" key="11">
    <source>
        <dbReference type="EMBL" id="KAK7466706.1"/>
    </source>
</evidence>
<keyword evidence="5" id="KW-0498">Mitosis</keyword>
<dbReference type="SUPFAM" id="SSF48371">
    <property type="entry name" value="ARM repeat"/>
    <property type="match status" value="1"/>
</dbReference>
<evidence type="ECO:0000256" key="8">
    <source>
        <dbReference type="SAM" id="Coils"/>
    </source>
</evidence>
<organism evidence="11 12">
    <name type="scientific">Batillaria attramentaria</name>
    <dbReference type="NCBI Taxonomy" id="370345"/>
    <lineage>
        <taxon>Eukaryota</taxon>
        <taxon>Metazoa</taxon>
        <taxon>Spiralia</taxon>
        <taxon>Lophotrochozoa</taxon>
        <taxon>Mollusca</taxon>
        <taxon>Gastropoda</taxon>
        <taxon>Caenogastropoda</taxon>
        <taxon>Sorbeoconcha</taxon>
        <taxon>Cerithioidea</taxon>
        <taxon>Batillariidae</taxon>
        <taxon>Batillaria</taxon>
    </lineage>
</organism>
<reference evidence="11 12" key="1">
    <citation type="journal article" date="2023" name="Sci. Data">
        <title>Genome assembly of the Korean intertidal mud-creeper Batillaria attramentaria.</title>
        <authorList>
            <person name="Patra A.K."/>
            <person name="Ho P.T."/>
            <person name="Jun S."/>
            <person name="Lee S.J."/>
            <person name="Kim Y."/>
            <person name="Won Y.J."/>
        </authorList>
    </citation>
    <scope>NUCLEOTIDE SEQUENCE [LARGE SCALE GENOMIC DNA]</scope>
    <source>
        <strain evidence="11">Wonlab-2016</strain>
    </source>
</reference>
<feature type="domain" description="UVR" evidence="10">
    <location>
        <begin position="494"/>
        <end position="529"/>
    </location>
</feature>
<feature type="region of interest" description="Disordered" evidence="9">
    <location>
        <begin position="680"/>
        <end position="702"/>
    </location>
</feature>
<keyword evidence="12" id="KW-1185">Reference proteome</keyword>
<dbReference type="Gene3D" id="1.25.10.10">
    <property type="entry name" value="Leucine-rich Repeat Variant"/>
    <property type="match status" value="2"/>
</dbReference>
<feature type="compositionally biased region" description="Acidic residues" evidence="9">
    <location>
        <begin position="680"/>
        <end position="694"/>
    </location>
</feature>
<evidence type="ECO:0000256" key="3">
    <source>
        <dbReference type="ARBA" id="ARBA00022454"/>
    </source>
</evidence>